<dbReference type="EMBL" id="CP011158">
    <property type="protein sequence ID" value="ANB92008.1"/>
    <property type="molecule type" value="Genomic_DNA"/>
</dbReference>
<accession>A0A160GG33</accession>
<dbReference type="KEGG" id="moi:MOVS_08490"/>
<protein>
    <submittedName>
        <fullName evidence="2">Uncharacterized protein</fullName>
    </submittedName>
</protein>
<dbReference type="AlphaFoldDB" id="A0A160GG33"/>
<organism evidence="2 4">
    <name type="scientific">Moraxella ovis</name>
    <dbReference type="NCBI Taxonomy" id="29433"/>
    <lineage>
        <taxon>Bacteria</taxon>
        <taxon>Pseudomonadati</taxon>
        <taxon>Pseudomonadota</taxon>
        <taxon>Gammaproteobacteria</taxon>
        <taxon>Moraxellales</taxon>
        <taxon>Moraxellaceae</taxon>
        <taxon>Moraxella</taxon>
    </lineage>
</organism>
<reference evidence="1 3" key="1">
    <citation type="submission" date="2015-04" db="EMBL/GenBank/DDBJ databases">
        <authorList>
            <person name="Calcutt M.J."/>
            <person name="Foecking M.F."/>
        </authorList>
    </citation>
    <scope>NUCLEOTIDE SEQUENCE [LARGE SCALE GENOMIC DNA]</scope>
    <source>
        <strain evidence="1 3">199/55</strain>
    </source>
</reference>
<proteinExistence type="predicted"/>
<keyword evidence="3" id="KW-1185">Reference proteome</keyword>
<dbReference type="STRING" id="29433.MOVS_08490"/>
<evidence type="ECO:0000313" key="2">
    <source>
        <dbReference type="EMBL" id="STY87751.1"/>
    </source>
</evidence>
<reference evidence="2 4" key="2">
    <citation type="submission" date="2018-06" db="EMBL/GenBank/DDBJ databases">
        <authorList>
            <consortium name="Pathogen Informatics"/>
            <person name="Doyle S."/>
        </authorList>
    </citation>
    <scope>NUCLEOTIDE SEQUENCE [LARGE SCALE GENOMIC DNA]</scope>
    <source>
        <strain evidence="2 4">NCTC11227</strain>
    </source>
</reference>
<dbReference type="EMBL" id="UGPW01000001">
    <property type="protein sequence ID" value="STY87751.1"/>
    <property type="molecule type" value="Genomic_DNA"/>
</dbReference>
<dbReference type="RefSeq" id="WP_063514568.1">
    <property type="nucleotide sequence ID" value="NZ_CP011158.1"/>
</dbReference>
<evidence type="ECO:0000313" key="3">
    <source>
        <dbReference type="Proteomes" id="UP000076765"/>
    </source>
</evidence>
<evidence type="ECO:0000313" key="1">
    <source>
        <dbReference type="EMBL" id="ANB92008.1"/>
    </source>
</evidence>
<dbReference type="Proteomes" id="UP000076765">
    <property type="component" value="Chromosome"/>
</dbReference>
<gene>
    <name evidence="1" type="ORF">MOVS_08490</name>
    <name evidence="2" type="ORF">NCTC11227_01771</name>
</gene>
<name>A0A160GG33_9GAMM</name>
<evidence type="ECO:0000313" key="4">
    <source>
        <dbReference type="Proteomes" id="UP000255102"/>
    </source>
</evidence>
<dbReference type="Proteomes" id="UP000255102">
    <property type="component" value="Unassembled WGS sequence"/>
</dbReference>
<sequence length="78" mass="9144">MQTVTLQFDDIYYQKLINQVGKDNLAEFFQKISEPYFLLNKTMDTPISPNNRPYRLGALSHIKVPDNFDDIEITDFDV</sequence>